<dbReference type="GO" id="GO:0008033">
    <property type="term" value="P:tRNA processing"/>
    <property type="evidence" value="ECO:0007669"/>
    <property type="project" value="UniProtKB-KW"/>
</dbReference>
<evidence type="ECO:0000256" key="8">
    <source>
        <dbReference type="ARBA" id="ARBA00022695"/>
    </source>
</evidence>
<dbReference type="Gene3D" id="3.90.870.10">
    <property type="entry name" value="DHBP synthase"/>
    <property type="match status" value="2"/>
</dbReference>
<feature type="compositionally biased region" description="Low complexity" evidence="13">
    <location>
        <begin position="287"/>
        <end position="303"/>
    </location>
</feature>
<dbReference type="EMBL" id="BEGY01000033">
    <property type="protein sequence ID" value="GAX78513.1"/>
    <property type="molecule type" value="Genomic_DNA"/>
</dbReference>
<evidence type="ECO:0000256" key="11">
    <source>
        <dbReference type="ARBA" id="ARBA00029774"/>
    </source>
</evidence>
<evidence type="ECO:0000256" key="10">
    <source>
        <dbReference type="ARBA" id="ARBA00022840"/>
    </source>
</evidence>
<evidence type="ECO:0000256" key="1">
    <source>
        <dbReference type="ARBA" id="ARBA00004496"/>
    </source>
</evidence>
<dbReference type="InterPro" id="IPR050156">
    <property type="entry name" value="TC-AMP_synthase_SUA5"/>
</dbReference>
<comment type="similarity">
    <text evidence="2">Belongs to the SUA5 family.</text>
</comment>
<keyword evidence="5" id="KW-0963">Cytoplasm</keyword>
<evidence type="ECO:0000256" key="2">
    <source>
        <dbReference type="ARBA" id="ARBA00007663"/>
    </source>
</evidence>
<evidence type="ECO:0000256" key="6">
    <source>
        <dbReference type="ARBA" id="ARBA00022679"/>
    </source>
</evidence>
<dbReference type="GO" id="GO:0005524">
    <property type="term" value="F:ATP binding"/>
    <property type="evidence" value="ECO:0007669"/>
    <property type="project" value="UniProtKB-KW"/>
</dbReference>
<comment type="catalytic activity">
    <reaction evidence="12">
        <text>L-threonine + hydrogencarbonate + ATP = L-threonylcarbamoyladenylate + diphosphate + H2O</text>
        <dbReference type="Rhea" id="RHEA:36407"/>
        <dbReference type="ChEBI" id="CHEBI:15377"/>
        <dbReference type="ChEBI" id="CHEBI:17544"/>
        <dbReference type="ChEBI" id="CHEBI:30616"/>
        <dbReference type="ChEBI" id="CHEBI:33019"/>
        <dbReference type="ChEBI" id="CHEBI:57926"/>
        <dbReference type="ChEBI" id="CHEBI:73682"/>
        <dbReference type="EC" id="2.7.7.87"/>
    </reaction>
</comment>
<dbReference type="GO" id="GO:0003725">
    <property type="term" value="F:double-stranded RNA binding"/>
    <property type="evidence" value="ECO:0007669"/>
    <property type="project" value="InterPro"/>
</dbReference>
<comment type="caution">
    <text evidence="15">The sequence shown here is derived from an EMBL/GenBank/DDBJ whole genome shotgun (WGS) entry which is preliminary data.</text>
</comment>
<keyword evidence="7" id="KW-0819">tRNA processing</keyword>
<evidence type="ECO:0000256" key="5">
    <source>
        <dbReference type="ARBA" id="ARBA00022490"/>
    </source>
</evidence>
<keyword evidence="10" id="KW-0067">ATP-binding</keyword>
<evidence type="ECO:0000256" key="9">
    <source>
        <dbReference type="ARBA" id="ARBA00022741"/>
    </source>
</evidence>
<dbReference type="Pfam" id="PF03481">
    <property type="entry name" value="Sua5_C"/>
    <property type="match status" value="1"/>
</dbReference>
<evidence type="ECO:0000259" key="14">
    <source>
        <dbReference type="PROSITE" id="PS51163"/>
    </source>
</evidence>
<evidence type="ECO:0000256" key="13">
    <source>
        <dbReference type="SAM" id="MobiDB-lite"/>
    </source>
</evidence>
<evidence type="ECO:0000313" key="15">
    <source>
        <dbReference type="EMBL" id="GAX78513.1"/>
    </source>
</evidence>
<dbReference type="STRING" id="1157962.A0A250X611"/>
<keyword evidence="8" id="KW-0548">Nucleotidyltransferase</keyword>
<gene>
    <name evidence="15" type="ORF">CEUSTIGMA_g5953.t1</name>
</gene>
<dbReference type="InterPro" id="IPR017945">
    <property type="entry name" value="DHBP_synth_RibB-like_a/b_dom"/>
</dbReference>
<evidence type="ECO:0000256" key="4">
    <source>
        <dbReference type="ARBA" id="ARBA00015492"/>
    </source>
</evidence>
<dbReference type="InterPro" id="IPR038385">
    <property type="entry name" value="Sua5/YwlC_C"/>
</dbReference>
<keyword evidence="16" id="KW-1185">Reference proteome</keyword>
<dbReference type="PROSITE" id="PS51163">
    <property type="entry name" value="YRDC"/>
    <property type="match status" value="1"/>
</dbReference>
<evidence type="ECO:0000256" key="7">
    <source>
        <dbReference type="ARBA" id="ARBA00022694"/>
    </source>
</evidence>
<dbReference type="Gene3D" id="3.40.50.11030">
    <property type="entry name" value="Threonylcarbamoyl-AMP synthase, C-terminal domain"/>
    <property type="match status" value="1"/>
</dbReference>
<feature type="domain" description="YrdC-like" evidence="14">
    <location>
        <begin position="77"/>
        <end position="347"/>
    </location>
</feature>
<feature type="compositionally biased region" description="Polar residues" evidence="13">
    <location>
        <begin position="265"/>
        <end position="276"/>
    </location>
</feature>
<keyword evidence="6" id="KW-0808">Transferase</keyword>
<dbReference type="GO" id="GO:0005737">
    <property type="term" value="C:cytoplasm"/>
    <property type="evidence" value="ECO:0007669"/>
    <property type="project" value="UniProtKB-SubCell"/>
</dbReference>
<sequence>MASLPVDDLNDVADVRKLARGEVSLVNINLHSFMDEPLQASNQTGDGDVYANPRSSSSACSTSSSTKSSLNTKVQDTTSLQHAAQCLRDGLLVAMPTETVYGLAANALDEEAVMGIFRTKGRPADNPLIIHISSLDMLYSLYPPGWALPSIYLPIVNTFWPGPLTILLPCSPLIPKAVVCGQTTMAVRMPSHPVALALIEAAGVPLAAPSANSSGRPSPTTAAHVMEDLMLGSSPSQGSSNRTRPLKESPHHAADNMGEPAGQHSEGQQMPSSPNTLAPAMSPVTTVAPSVAQQASSPGAAAADTWHENNKGWLSVVIDAGPCRSGVESTVLDGLRNPPVVLRPGGVTYEQLCSLPGFSSLQVYRRDFVDANLEEAPTTPGMKYKHYSPDATVVLLDPEDRYDGERSSHLVAVMREQCQLQIQAVLQSLGAAGSVAVLRSTAEPGTPCGITNWVTTHPVVDYKPFNSNGVNSGDQEDLTAKIASSTYSTTSDSEQMCLQPVASSVLSVPLLALGTETMPVAGSNRSKPFGSNRSNNSVPTNRVVEYVMGSVGDSASVARELFKALRLVDELKVAVVVVEGVTEKDEGLAVMNRLRKAASKIINI</sequence>
<dbReference type="GO" id="GO:0061710">
    <property type="term" value="F:L-threonylcarbamoyladenylate synthase"/>
    <property type="evidence" value="ECO:0007669"/>
    <property type="project" value="UniProtKB-EC"/>
</dbReference>
<feature type="region of interest" description="Disordered" evidence="13">
    <location>
        <begin position="231"/>
        <end position="303"/>
    </location>
</feature>
<feature type="compositionally biased region" description="Polar residues" evidence="13">
    <location>
        <begin position="233"/>
        <end position="243"/>
    </location>
</feature>
<organism evidence="15 16">
    <name type="scientific">Chlamydomonas eustigma</name>
    <dbReference type="NCBI Taxonomy" id="1157962"/>
    <lineage>
        <taxon>Eukaryota</taxon>
        <taxon>Viridiplantae</taxon>
        <taxon>Chlorophyta</taxon>
        <taxon>core chlorophytes</taxon>
        <taxon>Chlorophyceae</taxon>
        <taxon>CS clade</taxon>
        <taxon>Chlamydomonadales</taxon>
        <taxon>Chlamydomonadaceae</taxon>
        <taxon>Chlamydomonas</taxon>
    </lineage>
</organism>
<comment type="subcellular location">
    <subcellularLocation>
        <location evidence="1">Cytoplasm</location>
    </subcellularLocation>
</comment>
<evidence type="ECO:0000256" key="3">
    <source>
        <dbReference type="ARBA" id="ARBA00012584"/>
    </source>
</evidence>
<protein>
    <recommendedName>
        <fullName evidence="4">Threonylcarbamoyl-AMP synthase</fullName>
        <ecNumber evidence="3">2.7.7.87</ecNumber>
    </recommendedName>
    <alternativeName>
        <fullName evidence="11">L-threonylcarbamoyladenylate synthase</fullName>
    </alternativeName>
</protein>
<dbReference type="EC" id="2.7.7.87" evidence="3"/>
<dbReference type="InterPro" id="IPR006070">
    <property type="entry name" value="Sua5-like_dom"/>
</dbReference>
<feature type="compositionally biased region" description="Low complexity" evidence="13">
    <location>
        <begin position="55"/>
        <end position="69"/>
    </location>
</feature>
<evidence type="ECO:0000313" key="16">
    <source>
        <dbReference type="Proteomes" id="UP000232323"/>
    </source>
</evidence>
<dbReference type="AlphaFoldDB" id="A0A250X611"/>
<dbReference type="PANTHER" id="PTHR17490:SF16">
    <property type="entry name" value="THREONYLCARBAMOYL-AMP SYNTHASE"/>
    <property type="match status" value="1"/>
</dbReference>
<dbReference type="Pfam" id="PF01300">
    <property type="entry name" value="Sua5_yciO_yrdC"/>
    <property type="match status" value="1"/>
</dbReference>
<dbReference type="GO" id="GO:0006450">
    <property type="term" value="P:regulation of translational fidelity"/>
    <property type="evidence" value="ECO:0007669"/>
    <property type="project" value="TreeGrafter"/>
</dbReference>
<accession>A0A250X611</accession>
<dbReference type="OrthoDB" id="412787at2759"/>
<dbReference type="PANTHER" id="PTHR17490">
    <property type="entry name" value="SUA5"/>
    <property type="match status" value="1"/>
</dbReference>
<dbReference type="Proteomes" id="UP000232323">
    <property type="component" value="Unassembled WGS sequence"/>
</dbReference>
<name>A0A250X611_9CHLO</name>
<proteinExistence type="inferred from homology"/>
<feature type="region of interest" description="Disordered" evidence="13">
    <location>
        <begin position="39"/>
        <end position="70"/>
    </location>
</feature>
<keyword evidence="9" id="KW-0547">Nucleotide-binding</keyword>
<dbReference type="NCBIfam" id="TIGR00057">
    <property type="entry name" value="L-threonylcarbamoyladenylate synthase"/>
    <property type="match status" value="1"/>
</dbReference>
<dbReference type="InterPro" id="IPR005145">
    <property type="entry name" value="Sua5_C"/>
</dbReference>
<evidence type="ECO:0000256" key="12">
    <source>
        <dbReference type="ARBA" id="ARBA00048366"/>
    </source>
</evidence>
<feature type="compositionally biased region" description="Basic and acidic residues" evidence="13">
    <location>
        <begin position="245"/>
        <end position="254"/>
    </location>
</feature>
<dbReference type="SUPFAM" id="SSF55821">
    <property type="entry name" value="YrdC/RibB"/>
    <property type="match status" value="2"/>
</dbReference>
<reference evidence="15 16" key="1">
    <citation type="submission" date="2017-08" db="EMBL/GenBank/DDBJ databases">
        <title>Acidophilic green algal genome provides insights into adaptation to an acidic environment.</title>
        <authorList>
            <person name="Hirooka S."/>
            <person name="Hirose Y."/>
            <person name="Kanesaki Y."/>
            <person name="Higuchi S."/>
            <person name="Fujiwara T."/>
            <person name="Onuma R."/>
            <person name="Era A."/>
            <person name="Ohbayashi R."/>
            <person name="Uzuka A."/>
            <person name="Nozaki H."/>
            <person name="Yoshikawa H."/>
            <person name="Miyagishima S.Y."/>
        </authorList>
    </citation>
    <scope>NUCLEOTIDE SEQUENCE [LARGE SCALE GENOMIC DNA]</scope>
    <source>
        <strain evidence="15 16">NIES-2499</strain>
    </source>
</reference>
<dbReference type="GO" id="GO:0000049">
    <property type="term" value="F:tRNA binding"/>
    <property type="evidence" value="ECO:0007669"/>
    <property type="project" value="TreeGrafter"/>
</dbReference>